<dbReference type="InterPro" id="IPR032346">
    <property type="entry name" value="P66_CC"/>
</dbReference>
<dbReference type="PANTHER" id="PTHR13455">
    <property type="entry name" value="TRANSCRIPTIONAL REPRESSOR P66-RELATED"/>
    <property type="match status" value="1"/>
</dbReference>
<feature type="domain" description="Transcriptional repressor p66 coiled-coil MBD2-interaction" evidence="7">
    <location>
        <begin position="55"/>
        <end position="98"/>
    </location>
</feature>
<evidence type="ECO:0000313" key="9">
    <source>
        <dbReference type="Proteomes" id="UP000009022"/>
    </source>
</evidence>
<dbReference type="HOGENOM" id="CLU_576631_0_0_1"/>
<dbReference type="GO" id="GO:0000122">
    <property type="term" value="P:negative regulation of transcription by RNA polymerase II"/>
    <property type="evidence" value="ECO:0000318"/>
    <property type="project" value="GO_Central"/>
</dbReference>
<evidence type="ECO:0000256" key="5">
    <source>
        <dbReference type="ARBA" id="ARBA00023242"/>
    </source>
</evidence>
<dbReference type="FunCoup" id="B3S807">
    <property type="interactions" value="1858"/>
</dbReference>
<name>B3S807_TRIAD</name>
<dbReference type="InParanoid" id="B3S807"/>
<keyword evidence="3" id="KW-0175">Coiled coil</keyword>
<dbReference type="AlphaFoldDB" id="B3S807"/>
<dbReference type="PANTHER" id="PTHR13455:SF7">
    <property type="entry name" value="SIMJANG, ISOFORM E"/>
    <property type="match status" value="1"/>
</dbReference>
<comment type="subcellular location">
    <subcellularLocation>
        <location evidence="1">Nucleus</location>
    </subcellularLocation>
</comment>
<dbReference type="PhylomeDB" id="B3S807"/>
<proteinExistence type="predicted"/>
<evidence type="ECO:0000256" key="6">
    <source>
        <dbReference type="SAM" id="MobiDB-lite"/>
    </source>
</evidence>
<evidence type="ECO:0000256" key="4">
    <source>
        <dbReference type="ARBA" id="ARBA00023163"/>
    </source>
</evidence>
<dbReference type="Proteomes" id="UP000009022">
    <property type="component" value="Unassembled WGS sequence"/>
</dbReference>
<keyword evidence="5" id="KW-0539">Nucleus</keyword>
<dbReference type="GeneID" id="6757568"/>
<feature type="compositionally biased region" description="Basic and acidic residues" evidence="6">
    <location>
        <begin position="1"/>
        <end position="20"/>
    </location>
</feature>
<evidence type="ECO:0000313" key="8">
    <source>
        <dbReference type="EMBL" id="EDV21109.1"/>
    </source>
</evidence>
<accession>B3S807</accession>
<keyword evidence="2" id="KW-0805">Transcription regulation</keyword>
<protein>
    <recommendedName>
        <fullName evidence="7">Transcriptional repressor p66 coiled-coil MBD2-interaction domain-containing protein</fullName>
    </recommendedName>
</protein>
<organism evidence="8 9">
    <name type="scientific">Trichoplax adhaerens</name>
    <name type="common">Trichoplax reptans</name>
    <dbReference type="NCBI Taxonomy" id="10228"/>
    <lineage>
        <taxon>Eukaryota</taxon>
        <taxon>Metazoa</taxon>
        <taxon>Placozoa</taxon>
        <taxon>Uniplacotomia</taxon>
        <taxon>Trichoplacea</taxon>
        <taxon>Trichoplacidae</taxon>
        <taxon>Trichoplax</taxon>
    </lineage>
</organism>
<evidence type="ECO:0000259" key="7">
    <source>
        <dbReference type="Pfam" id="PF16563"/>
    </source>
</evidence>
<evidence type="ECO:0000256" key="2">
    <source>
        <dbReference type="ARBA" id="ARBA00023015"/>
    </source>
</evidence>
<reference evidence="8 9" key="1">
    <citation type="journal article" date="2008" name="Nature">
        <title>The Trichoplax genome and the nature of placozoans.</title>
        <authorList>
            <person name="Srivastava M."/>
            <person name="Begovic E."/>
            <person name="Chapman J."/>
            <person name="Putnam N.H."/>
            <person name="Hellsten U."/>
            <person name="Kawashima T."/>
            <person name="Kuo A."/>
            <person name="Mitros T."/>
            <person name="Salamov A."/>
            <person name="Carpenter M.L."/>
            <person name="Signorovitch A.Y."/>
            <person name="Moreno M.A."/>
            <person name="Kamm K."/>
            <person name="Grimwood J."/>
            <person name="Schmutz J."/>
            <person name="Shapiro H."/>
            <person name="Grigoriev I.V."/>
            <person name="Buss L.W."/>
            <person name="Schierwater B."/>
            <person name="Dellaporta S.L."/>
            <person name="Rokhsar D.S."/>
        </authorList>
    </citation>
    <scope>NUCLEOTIDE SEQUENCE [LARGE SCALE GENOMIC DNA]</scope>
    <source>
        <strain evidence="8 9">Grell-BS-1999</strain>
    </source>
</reference>
<dbReference type="Gene3D" id="6.10.250.1650">
    <property type="match status" value="1"/>
</dbReference>
<keyword evidence="4" id="KW-0804">Transcription</keyword>
<evidence type="ECO:0000256" key="1">
    <source>
        <dbReference type="ARBA" id="ARBA00004123"/>
    </source>
</evidence>
<dbReference type="eggNOG" id="KOG3740">
    <property type="taxonomic scope" value="Eukaryota"/>
</dbReference>
<dbReference type="GO" id="GO:0016581">
    <property type="term" value="C:NuRD complex"/>
    <property type="evidence" value="ECO:0000318"/>
    <property type="project" value="GO_Central"/>
</dbReference>
<feature type="region of interest" description="Disordered" evidence="6">
    <location>
        <begin position="363"/>
        <end position="382"/>
    </location>
</feature>
<dbReference type="STRING" id="10228.B3S807"/>
<feature type="compositionally biased region" description="Polar residues" evidence="6">
    <location>
        <begin position="21"/>
        <end position="30"/>
    </location>
</feature>
<sequence length="474" mass="53094">MRDGTNSKTDELLTKHDNTNHEINGNTAYPESTKEKTATHLENENNIARKNSNVNTHSTKLDKINKLKEDLRHEEAKLLLLQLINQSQNIKDSTNDRFSNNTNNSALSDNRYHVKERDRKRPIASNELSHSVSMNNRFSSSVDYSSNSNVMPLLPKRTKLMDIGSPTSSTNLESNQNINTALVNTSYPPKIIYVGSINPIQSSTLTRSGLPPELKTASTTTNNTRVITTNKRAQKVALRQQLDNLLRQLPKPEPYSQPWKVIPNGSNSRFSMLLGLELVAERVTKTDSTSKSISKSSDATHLACADCKTDCTSMWNLLNDDDGNIKLLCIECVTKTRTKSSLENYKAILDEIITKSKEVEKGLANNEPSGSHSGAATSQVTASISGQDATITNSTPILHTSQYQQHGYRPQADYIYQVPQSSYVPFNPVTQHFRHPHLASLSTQSFVNAQQSLERRQREHLLNMIQRPVPLEWN</sequence>
<evidence type="ECO:0000256" key="3">
    <source>
        <dbReference type="ARBA" id="ARBA00023054"/>
    </source>
</evidence>
<dbReference type="CTD" id="6757568"/>
<feature type="compositionally biased region" description="Polar residues" evidence="6">
    <location>
        <begin position="366"/>
        <end position="382"/>
    </location>
</feature>
<keyword evidence="9" id="KW-1185">Reference proteome</keyword>
<dbReference type="Pfam" id="PF16563">
    <property type="entry name" value="P66_CC"/>
    <property type="match status" value="1"/>
</dbReference>
<dbReference type="OMA" id="RCDADHD"/>
<dbReference type="KEGG" id="tad:TRIADDRAFT_60364"/>
<dbReference type="InterPro" id="IPR040386">
    <property type="entry name" value="P66"/>
</dbReference>
<gene>
    <name evidence="8" type="ORF">TRIADDRAFT_60364</name>
</gene>
<dbReference type="EMBL" id="DS985255">
    <property type="protein sequence ID" value="EDV21109.1"/>
    <property type="molecule type" value="Genomic_DNA"/>
</dbReference>
<feature type="region of interest" description="Disordered" evidence="6">
    <location>
        <begin position="1"/>
        <end position="38"/>
    </location>
</feature>
<dbReference type="RefSeq" id="XP_002116439.1">
    <property type="nucleotide sequence ID" value="XM_002116403.1"/>
</dbReference>